<sequence>MPALNCCAYRLSGAALRRQVARLCGSNRGKPARIPIDKLQEYPMSAANLSHLPVSDPDLGRRAPAAGPSLSRDTLALSGGLLIDPATKAIAPNISMSVNNVLIPGEGAFSADGVDDLTALPFLYARWTNPTVRQLEQRLAALEGADDAVATSTGVAAIGATFFTFLKNGDHLIISDVCYAGANELARRILPDYGIEVTPVNMSRPQEVAAAFRPNTKLVHCESPCNPILRLTDLAAIAKLARQHGALMSVDSTLATPVATQPLSLGADLAIHSLTKFINGHGDALGGVVCGRKDLVEKIRSRAGVYLGASMPAMNAWLILRGIDTLFPRLRTISDTAMQVATFLQQHPTVTAVTYPGLASHPQHDLAKRQMEVFGGIVAFQVKEPGRMARQLADRLRVAHYAFSLGHQRSIVVLLDTEEMMRTTYQLAGDQLEDYRRFAGDGVFRLSVGLEAPGDLIGDLDQALSD</sequence>
<evidence type="ECO:0000256" key="2">
    <source>
        <dbReference type="ARBA" id="ARBA00022898"/>
    </source>
</evidence>
<dbReference type="InterPro" id="IPR015422">
    <property type="entry name" value="PyrdxlP-dep_Trfase_small"/>
</dbReference>
<keyword evidence="2 3" id="KW-0663">Pyridoxal phosphate</keyword>
<dbReference type="AlphaFoldDB" id="A0A7W6R6L9"/>
<dbReference type="PROSITE" id="PS00868">
    <property type="entry name" value="CYS_MET_METAB_PP"/>
    <property type="match status" value="1"/>
</dbReference>
<dbReference type="InterPro" id="IPR054542">
    <property type="entry name" value="Cys_met_metab_PP"/>
</dbReference>
<comment type="similarity">
    <text evidence="4">Belongs to the trans-sulfuration enzymes family.</text>
</comment>
<evidence type="ECO:0000313" key="5">
    <source>
        <dbReference type="EMBL" id="MBB4237770.1"/>
    </source>
</evidence>
<protein>
    <submittedName>
        <fullName evidence="5">Methionine-gamma-lyase</fullName>
        <ecNumber evidence="5">4.4.1.11</ecNumber>
    </submittedName>
</protein>
<dbReference type="GO" id="GO:0019346">
    <property type="term" value="P:transsulfuration"/>
    <property type="evidence" value="ECO:0007669"/>
    <property type="project" value="InterPro"/>
</dbReference>
<dbReference type="InterPro" id="IPR015421">
    <property type="entry name" value="PyrdxlP-dep_Trfase_major"/>
</dbReference>
<reference evidence="5 6" key="1">
    <citation type="submission" date="2020-08" db="EMBL/GenBank/DDBJ databases">
        <title>Genomic Encyclopedia of Type Strains, Phase IV (KMG-V): Genome sequencing to study the core and pangenomes of soil and plant-associated prokaryotes.</title>
        <authorList>
            <person name="Whitman W."/>
        </authorList>
    </citation>
    <scope>NUCLEOTIDE SEQUENCE [LARGE SCALE GENOMIC DNA]</scope>
    <source>
        <strain evidence="5 6">SEMIA 4089</strain>
    </source>
</reference>
<dbReference type="FunFam" id="3.40.640.10:FF:000046">
    <property type="entry name" value="Cystathionine gamma-lyase"/>
    <property type="match status" value="1"/>
</dbReference>
<dbReference type="GO" id="GO:0005737">
    <property type="term" value="C:cytoplasm"/>
    <property type="evidence" value="ECO:0007669"/>
    <property type="project" value="TreeGrafter"/>
</dbReference>
<evidence type="ECO:0000256" key="3">
    <source>
        <dbReference type="PIRSR" id="PIRSR001434-2"/>
    </source>
</evidence>
<organism evidence="5 6">
    <name type="scientific">Rhizobium esperanzae</name>
    <dbReference type="NCBI Taxonomy" id="1967781"/>
    <lineage>
        <taxon>Bacteria</taxon>
        <taxon>Pseudomonadati</taxon>
        <taxon>Pseudomonadota</taxon>
        <taxon>Alphaproteobacteria</taxon>
        <taxon>Hyphomicrobiales</taxon>
        <taxon>Rhizobiaceae</taxon>
        <taxon>Rhizobium/Agrobacterium group</taxon>
        <taxon>Rhizobium</taxon>
    </lineage>
</organism>
<feature type="modified residue" description="N6-(pyridoxal phosphate)lysine" evidence="3">
    <location>
        <position position="276"/>
    </location>
</feature>
<dbReference type="Gene3D" id="3.40.640.10">
    <property type="entry name" value="Type I PLP-dependent aspartate aminotransferase-like (Major domain)"/>
    <property type="match status" value="1"/>
</dbReference>
<dbReference type="PIRSF" id="PIRSF001434">
    <property type="entry name" value="CGS"/>
    <property type="match status" value="1"/>
</dbReference>
<dbReference type="InterPro" id="IPR000277">
    <property type="entry name" value="Cys/Met-Metab_PyrdxlP-dep_enz"/>
</dbReference>
<dbReference type="Proteomes" id="UP000540909">
    <property type="component" value="Unassembled WGS sequence"/>
</dbReference>
<gene>
    <name evidence="5" type="ORF">GGD57_004372</name>
</gene>
<dbReference type="PANTHER" id="PTHR11808">
    <property type="entry name" value="TRANS-SULFURATION ENZYME FAMILY MEMBER"/>
    <property type="match status" value="1"/>
</dbReference>
<dbReference type="InterPro" id="IPR015424">
    <property type="entry name" value="PyrdxlP-dep_Trfase"/>
</dbReference>
<comment type="caution">
    <text evidence="5">The sequence shown here is derived from an EMBL/GenBank/DDBJ whole genome shotgun (WGS) entry which is preliminary data.</text>
</comment>
<dbReference type="GO" id="GO:0018826">
    <property type="term" value="F:methionine gamma-lyase activity"/>
    <property type="evidence" value="ECO:0007669"/>
    <property type="project" value="UniProtKB-EC"/>
</dbReference>
<dbReference type="EC" id="4.4.1.11" evidence="5"/>
<name>A0A7W6R6L9_9HYPH</name>
<dbReference type="Pfam" id="PF01053">
    <property type="entry name" value="Cys_Met_Meta_PP"/>
    <property type="match status" value="1"/>
</dbReference>
<evidence type="ECO:0000256" key="4">
    <source>
        <dbReference type="RuleBase" id="RU362118"/>
    </source>
</evidence>
<dbReference type="GO" id="GO:0030170">
    <property type="term" value="F:pyridoxal phosphate binding"/>
    <property type="evidence" value="ECO:0007669"/>
    <property type="project" value="InterPro"/>
</dbReference>
<evidence type="ECO:0000256" key="1">
    <source>
        <dbReference type="ARBA" id="ARBA00001933"/>
    </source>
</evidence>
<evidence type="ECO:0000313" key="6">
    <source>
        <dbReference type="Proteomes" id="UP000540909"/>
    </source>
</evidence>
<dbReference type="PANTHER" id="PTHR11808:SF80">
    <property type="entry name" value="CYSTATHIONINE GAMMA-LYASE"/>
    <property type="match status" value="1"/>
</dbReference>
<dbReference type="Gene3D" id="3.90.1150.10">
    <property type="entry name" value="Aspartate Aminotransferase, domain 1"/>
    <property type="match status" value="1"/>
</dbReference>
<comment type="cofactor">
    <cofactor evidence="1 4">
        <name>pyridoxal 5'-phosphate</name>
        <dbReference type="ChEBI" id="CHEBI:597326"/>
    </cofactor>
</comment>
<dbReference type="EMBL" id="JACIFY010000017">
    <property type="protein sequence ID" value="MBB4237770.1"/>
    <property type="molecule type" value="Genomic_DNA"/>
</dbReference>
<keyword evidence="5" id="KW-0456">Lyase</keyword>
<dbReference type="SUPFAM" id="SSF53383">
    <property type="entry name" value="PLP-dependent transferases"/>
    <property type="match status" value="1"/>
</dbReference>
<proteinExistence type="inferred from homology"/>
<accession>A0A7W6R6L9</accession>
<dbReference type="CDD" id="cd00614">
    <property type="entry name" value="CGS_like"/>
    <property type="match status" value="1"/>
</dbReference>